<accession>A0A1X7TPL7</accession>
<protein>
    <submittedName>
        <fullName evidence="1">Uncharacterized protein</fullName>
    </submittedName>
</protein>
<dbReference type="EnsemblMetazoa" id="Aqu2.1.16879_001">
    <property type="protein sequence ID" value="Aqu2.1.16879_001"/>
    <property type="gene ID" value="Aqu2.1.16879"/>
</dbReference>
<dbReference type="InParanoid" id="A0A1X7TPL7"/>
<reference evidence="1" key="1">
    <citation type="submission" date="2017-05" db="UniProtKB">
        <authorList>
            <consortium name="EnsemblMetazoa"/>
        </authorList>
    </citation>
    <scope>IDENTIFICATION</scope>
</reference>
<dbReference type="AlphaFoldDB" id="A0A1X7TPL7"/>
<proteinExistence type="predicted"/>
<organism evidence="1">
    <name type="scientific">Amphimedon queenslandica</name>
    <name type="common">Sponge</name>
    <dbReference type="NCBI Taxonomy" id="400682"/>
    <lineage>
        <taxon>Eukaryota</taxon>
        <taxon>Metazoa</taxon>
        <taxon>Porifera</taxon>
        <taxon>Demospongiae</taxon>
        <taxon>Heteroscleromorpha</taxon>
        <taxon>Haplosclerida</taxon>
        <taxon>Niphatidae</taxon>
        <taxon>Amphimedon</taxon>
    </lineage>
</organism>
<name>A0A1X7TPL7_AMPQE</name>
<evidence type="ECO:0000313" key="1">
    <source>
        <dbReference type="EnsemblMetazoa" id="Aqu2.1.16879_001"/>
    </source>
</evidence>
<sequence>MPEALPSLRTVQNVIYREYVPLREGYFRFDDLLQHLVKHKAPFMVALAEDATRIIKNAEHDAVSNTCVGFVLPVNRDGLPLRNSFNVNTFEDIESYFQQHTIAKYAYVYMVQSLKEGVPSFCLACIGSDNKFSATDVLQRWKYINKELSLRGVRVVSFAADGDSRLMRAMHVTTHLISNNTNLSLNNDTTPLPILQGNLSIKRWLFTNLYALFCVQDMVHVAVKFKTRLLKPSILLPMGDYIATSAHLHILTNIYGKEKHGMRRRDLDSRDKQNFAAIEHLMRASTLLENIPDAVGTKVYLEIVDASVNSYLDKSFFPKKRINDIWYAVFFLRYWREWIHQHRAFTIKDNFITSNCYTCVELNAHSLLAYVISIRDIYKAPECFTPWQMGSQSAEKIFQSLRSMQGTFPSIVNFTMLGMLQRLHKLAIKEDLESESERESHGIHLARLEGHKKKTGHGKVSPSDWNLTDECIFVALKEAEERGKSAVSKLGMADELKRVNKWEIPPKPSSIMSTWNDDDDDDEKEEYEIEHNGINEPNEAEDLKDIVSDLEKLHANNAIDNELLKKGQSMAKMVSIDIPSVAIPMYQNKMMTPDKDPNNSLFVPVIVKGRSIFIRKKNSSMATQ</sequence>